<accession>A0A6A4GH07</accession>
<name>A0A6A4GH07_9AGAR</name>
<dbReference type="Proteomes" id="UP000799118">
    <property type="component" value="Unassembled WGS sequence"/>
</dbReference>
<keyword evidence="3" id="KW-1185">Reference proteome</keyword>
<evidence type="ECO:0000256" key="1">
    <source>
        <dbReference type="SAM" id="MobiDB-lite"/>
    </source>
</evidence>
<dbReference type="AlphaFoldDB" id="A0A6A4GH07"/>
<reference evidence="2" key="1">
    <citation type="journal article" date="2019" name="Environ. Microbiol.">
        <title>Fungal ecological strategies reflected in gene transcription - a case study of two litter decomposers.</title>
        <authorList>
            <person name="Barbi F."/>
            <person name="Kohler A."/>
            <person name="Barry K."/>
            <person name="Baskaran P."/>
            <person name="Daum C."/>
            <person name="Fauchery L."/>
            <person name="Ihrmark K."/>
            <person name="Kuo A."/>
            <person name="LaButti K."/>
            <person name="Lipzen A."/>
            <person name="Morin E."/>
            <person name="Grigoriev I.V."/>
            <person name="Henrissat B."/>
            <person name="Lindahl B."/>
            <person name="Martin F."/>
        </authorList>
    </citation>
    <scope>NUCLEOTIDE SEQUENCE</scope>
    <source>
        <strain evidence="2">JB14</strain>
    </source>
</reference>
<evidence type="ECO:0000313" key="2">
    <source>
        <dbReference type="EMBL" id="KAE9384801.1"/>
    </source>
</evidence>
<feature type="compositionally biased region" description="Acidic residues" evidence="1">
    <location>
        <begin position="70"/>
        <end position="80"/>
    </location>
</feature>
<feature type="region of interest" description="Disordered" evidence="1">
    <location>
        <begin position="59"/>
        <end position="103"/>
    </location>
</feature>
<gene>
    <name evidence="2" type="ORF">BT96DRAFT_950304</name>
</gene>
<dbReference type="EMBL" id="ML770079">
    <property type="protein sequence ID" value="KAE9384801.1"/>
    <property type="molecule type" value="Genomic_DNA"/>
</dbReference>
<sequence length="168" mass="19105">MTPKKRKAYLGDGNKENVLLDIKQQEDSLVDDSEIIQSSQVEEISIEDDPWCQSRATAIASAKESKEVDSETESEPESNEDITLVDFTLPNSDSGSQDKPEEPLCWGCAKPVFMWDDELKRPVSIAALHQLEDEVSSERWKQYKVEEELDLEQQEKDRIISEIMAIVS</sequence>
<evidence type="ECO:0000313" key="3">
    <source>
        <dbReference type="Proteomes" id="UP000799118"/>
    </source>
</evidence>
<protein>
    <submittedName>
        <fullName evidence="2">Uncharacterized protein</fullName>
    </submittedName>
</protein>
<proteinExistence type="predicted"/>
<organism evidence="2 3">
    <name type="scientific">Gymnopus androsaceus JB14</name>
    <dbReference type="NCBI Taxonomy" id="1447944"/>
    <lineage>
        <taxon>Eukaryota</taxon>
        <taxon>Fungi</taxon>
        <taxon>Dikarya</taxon>
        <taxon>Basidiomycota</taxon>
        <taxon>Agaricomycotina</taxon>
        <taxon>Agaricomycetes</taxon>
        <taxon>Agaricomycetidae</taxon>
        <taxon>Agaricales</taxon>
        <taxon>Marasmiineae</taxon>
        <taxon>Omphalotaceae</taxon>
        <taxon>Gymnopus</taxon>
    </lineage>
</organism>